<evidence type="ECO:0000256" key="6">
    <source>
        <dbReference type="SAM" id="MobiDB-lite"/>
    </source>
</evidence>
<dbReference type="InterPro" id="IPR008271">
    <property type="entry name" value="Ser/Thr_kinase_AS"/>
</dbReference>
<dbReference type="GO" id="GO:0034727">
    <property type="term" value="P:piecemeal microautophagy of the nucleus"/>
    <property type="evidence" value="ECO:0007669"/>
    <property type="project" value="TreeGrafter"/>
</dbReference>
<dbReference type="GO" id="GO:0042594">
    <property type="term" value="P:response to starvation"/>
    <property type="evidence" value="ECO:0007669"/>
    <property type="project" value="TreeGrafter"/>
</dbReference>
<dbReference type="PIRSF" id="PIRSF037369">
    <property type="entry name" value="Ser/Thr_PK_unc51"/>
    <property type="match status" value="1"/>
</dbReference>
<dbReference type="EMBL" id="VIIS01001110">
    <property type="protein sequence ID" value="KAF0301911.1"/>
    <property type="molecule type" value="Genomic_DNA"/>
</dbReference>
<feature type="compositionally biased region" description="Low complexity" evidence="6">
    <location>
        <begin position="338"/>
        <end position="356"/>
    </location>
</feature>
<dbReference type="Pfam" id="PF21127">
    <property type="entry name" value="ATG1-like_MIT2"/>
    <property type="match status" value="1"/>
</dbReference>
<dbReference type="Proteomes" id="UP000440578">
    <property type="component" value="Unassembled WGS sequence"/>
</dbReference>
<protein>
    <submittedName>
        <fullName evidence="8">Serine/threonine-protein kinase unc-51</fullName>
    </submittedName>
</protein>
<evidence type="ECO:0000259" key="7">
    <source>
        <dbReference type="PROSITE" id="PS50011"/>
    </source>
</evidence>
<feature type="compositionally biased region" description="Low complexity" evidence="6">
    <location>
        <begin position="293"/>
        <end position="309"/>
    </location>
</feature>
<dbReference type="OrthoDB" id="346907at2759"/>
<dbReference type="GO" id="GO:0000045">
    <property type="term" value="P:autophagosome assembly"/>
    <property type="evidence" value="ECO:0007669"/>
    <property type="project" value="TreeGrafter"/>
</dbReference>
<dbReference type="GO" id="GO:0010508">
    <property type="term" value="P:positive regulation of autophagy"/>
    <property type="evidence" value="ECO:0007669"/>
    <property type="project" value="TreeGrafter"/>
</dbReference>
<dbReference type="InterPro" id="IPR017184">
    <property type="entry name" value="Ser/Thr_kinase_Unc51"/>
</dbReference>
<feature type="compositionally biased region" description="Pro residues" evidence="6">
    <location>
        <begin position="310"/>
        <end position="333"/>
    </location>
</feature>
<evidence type="ECO:0000256" key="2">
    <source>
        <dbReference type="ARBA" id="ARBA00022741"/>
    </source>
</evidence>
<evidence type="ECO:0000256" key="5">
    <source>
        <dbReference type="PROSITE-ProRule" id="PRU10141"/>
    </source>
</evidence>
<dbReference type="PROSITE" id="PS00107">
    <property type="entry name" value="PROTEIN_KINASE_ATP"/>
    <property type="match status" value="1"/>
</dbReference>
<gene>
    <name evidence="8" type="primary">unc-51</name>
    <name evidence="8" type="ORF">FJT64_025915</name>
</gene>
<dbReference type="GO" id="GO:0005829">
    <property type="term" value="C:cytosol"/>
    <property type="evidence" value="ECO:0007669"/>
    <property type="project" value="TreeGrafter"/>
</dbReference>
<evidence type="ECO:0000256" key="3">
    <source>
        <dbReference type="ARBA" id="ARBA00022777"/>
    </source>
</evidence>
<dbReference type="GO" id="GO:0061709">
    <property type="term" value="P:reticulophagy"/>
    <property type="evidence" value="ECO:0007669"/>
    <property type="project" value="TreeGrafter"/>
</dbReference>
<keyword evidence="1" id="KW-0808">Transferase</keyword>
<evidence type="ECO:0000313" key="8">
    <source>
        <dbReference type="EMBL" id="KAF0301911.1"/>
    </source>
</evidence>
<dbReference type="PROSITE" id="PS00108">
    <property type="entry name" value="PROTEIN_KINASE_ST"/>
    <property type="match status" value="1"/>
</dbReference>
<dbReference type="CDD" id="cd14120">
    <property type="entry name" value="STKc_ULK1_2-like"/>
    <property type="match status" value="1"/>
</dbReference>
<organism evidence="8 9">
    <name type="scientific">Amphibalanus amphitrite</name>
    <name type="common">Striped barnacle</name>
    <name type="synonym">Balanus amphitrite</name>
    <dbReference type="NCBI Taxonomy" id="1232801"/>
    <lineage>
        <taxon>Eukaryota</taxon>
        <taxon>Metazoa</taxon>
        <taxon>Ecdysozoa</taxon>
        <taxon>Arthropoda</taxon>
        <taxon>Crustacea</taxon>
        <taxon>Multicrustacea</taxon>
        <taxon>Cirripedia</taxon>
        <taxon>Thoracica</taxon>
        <taxon>Thoracicalcarea</taxon>
        <taxon>Balanomorpha</taxon>
        <taxon>Balanoidea</taxon>
        <taxon>Balanidae</taxon>
        <taxon>Amphibalaninae</taxon>
        <taxon>Amphibalanus</taxon>
    </lineage>
</organism>
<dbReference type="InterPro" id="IPR048941">
    <property type="entry name" value="ATG1-like_MIT2"/>
</dbReference>
<dbReference type="GO" id="GO:0034045">
    <property type="term" value="C:phagophore assembly site membrane"/>
    <property type="evidence" value="ECO:0007669"/>
    <property type="project" value="TreeGrafter"/>
</dbReference>
<dbReference type="AlphaFoldDB" id="A0A6A4WJ12"/>
<feature type="region of interest" description="Disordered" evidence="6">
    <location>
        <begin position="293"/>
        <end position="364"/>
    </location>
</feature>
<dbReference type="GO" id="GO:0048675">
    <property type="term" value="P:axon extension"/>
    <property type="evidence" value="ECO:0007669"/>
    <property type="project" value="TreeGrafter"/>
</dbReference>
<dbReference type="InterPro" id="IPR045269">
    <property type="entry name" value="Atg1-like"/>
</dbReference>
<keyword evidence="4 5" id="KW-0067">ATP-binding</keyword>
<dbReference type="InterPro" id="IPR000719">
    <property type="entry name" value="Prot_kinase_dom"/>
</dbReference>
<feature type="compositionally biased region" description="Polar residues" evidence="6">
    <location>
        <begin position="417"/>
        <end position="426"/>
    </location>
</feature>
<keyword evidence="3 8" id="KW-0418">Kinase</keyword>
<name>A0A6A4WJ12_AMPAM</name>
<dbReference type="GO" id="GO:0004674">
    <property type="term" value="F:protein serine/threonine kinase activity"/>
    <property type="evidence" value="ECO:0007669"/>
    <property type="project" value="InterPro"/>
</dbReference>
<feature type="region of interest" description="Disordered" evidence="6">
    <location>
        <begin position="380"/>
        <end position="502"/>
    </location>
</feature>
<keyword evidence="2 5" id="KW-0547">Nucleotide-binding</keyword>
<dbReference type="SUPFAM" id="SSF56112">
    <property type="entry name" value="Protein kinase-like (PK-like)"/>
    <property type="match status" value="1"/>
</dbReference>
<evidence type="ECO:0000256" key="1">
    <source>
        <dbReference type="ARBA" id="ARBA00022679"/>
    </source>
</evidence>
<dbReference type="GO" id="GO:0005776">
    <property type="term" value="C:autophagosome"/>
    <property type="evidence" value="ECO:0007669"/>
    <property type="project" value="TreeGrafter"/>
</dbReference>
<dbReference type="PROSITE" id="PS50011">
    <property type="entry name" value="PROTEIN_KINASE_DOM"/>
    <property type="match status" value="1"/>
</dbReference>
<dbReference type="PANTHER" id="PTHR24348">
    <property type="entry name" value="SERINE/THREONINE-PROTEIN KINASE UNC-51-RELATED"/>
    <property type="match status" value="1"/>
</dbReference>
<feature type="domain" description="Protein kinase" evidence="7">
    <location>
        <begin position="9"/>
        <end position="275"/>
    </location>
</feature>
<keyword evidence="9" id="KW-1185">Reference proteome</keyword>
<dbReference type="GO" id="GO:0005524">
    <property type="term" value="F:ATP binding"/>
    <property type="evidence" value="ECO:0007669"/>
    <property type="project" value="UniProtKB-UniRule"/>
</dbReference>
<dbReference type="InterPro" id="IPR011009">
    <property type="entry name" value="Kinase-like_dom_sf"/>
</dbReference>
<comment type="caution">
    <text evidence="8">The sequence shown here is derived from an EMBL/GenBank/DDBJ whole genome shotgun (WGS) entry which is preliminary data.</text>
</comment>
<accession>A0A6A4WJ12</accession>
<dbReference type="FunFam" id="3.30.200.20:FF:000149">
    <property type="entry name" value="serine/threonine-protein kinase unc-51 isoform X1"/>
    <property type="match status" value="1"/>
</dbReference>
<evidence type="ECO:0000256" key="4">
    <source>
        <dbReference type="ARBA" id="ARBA00022840"/>
    </source>
</evidence>
<dbReference type="PANTHER" id="PTHR24348:SF22">
    <property type="entry name" value="NON-SPECIFIC SERINE_THREONINE PROTEIN KINASE"/>
    <property type="match status" value="1"/>
</dbReference>
<dbReference type="SMART" id="SM00220">
    <property type="entry name" value="S_TKc"/>
    <property type="match status" value="1"/>
</dbReference>
<reference evidence="8 9" key="1">
    <citation type="submission" date="2019-07" db="EMBL/GenBank/DDBJ databases">
        <title>Draft genome assembly of a fouling barnacle, Amphibalanus amphitrite (Darwin, 1854): The first reference genome for Thecostraca.</title>
        <authorList>
            <person name="Kim W."/>
        </authorList>
    </citation>
    <scope>NUCLEOTIDE SEQUENCE [LARGE SCALE GENOMIC DNA]</scope>
    <source>
        <strain evidence="8">SNU_AA5</strain>
        <tissue evidence="8">Soma without cirri and trophi</tissue>
    </source>
</reference>
<sequence>MDSLGEYEYSSKDLIGHGAFAVVYKGKLKQNPEFVVAIKSITKKNLAKSQSLLSKEIKILKELTELRHENIVALLDCKESANHVYLVMEYCNGGDLADYLHAKGTLSEDTIRLFLRQLAGAMRALHAKGIIHRDLKPQNILLSHHPGRARPAPTDIRLKIADFGFARFLQDGVMAATLCGSPMYMAPEVIMSIQYDLKADLWSLGTIVFQCLTGKAPFHANTPQALKQFYERNANLSPKIPQGTSADLSDLLTRLLKRNARDRLEFDEFFSHRFLRPAAAAARVSSAPVSAALPADAGSAPSPLSSSPAPASPPPQFSAPPSPRPGALPPPVSRSPTAAAAAAAAAPAAAAAARRPPQQPQPDVDEEGFVIVSSDMTEELPTARLARVPSAGSDTARPMSGSPGGQHSLMAEPQPVPSQKHTYQLLRQSSGGGGGPRPAGQPPPAEVDARSMSPPAVQFVLGPSPAGGSPRRWSVGNSPPPVRSPVSPRRRSGRLTPPALPPVTEAADRSLVNMRSVDSCGNIRSLGGRAMTLPEMACHPLQFHRSRTDANLPFLPRPRRPAAQHGPPRAPDNLAFPESPHITAFGPSPPSLEPPLMFTAPEAARGDPAGRECGTGTRDGPGRAAEAHNETLTKLNFIMALVGCITELADIKATPFSALAESVRVEAPPSEQQRKLEQLMLHAKALQLLSSALSLAKEQLRAGQLEPTVAVRRVLHQMNDTFRRCLQACQHLNQGNVVEKSGLDVFSCHVQADKLIYEHAIEMCQQAALDELFGNPNECFHRYQTAHILLHALSQQTKCDHDRKALERYKDAVEKRLFILKDHGINIYTVDSGAN</sequence>
<feature type="binding site" evidence="5">
    <location>
        <position position="39"/>
    </location>
    <ligand>
        <name>ATP</name>
        <dbReference type="ChEBI" id="CHEBI:30616"/>
    </ligand>
</feature>
<feature type="region of interest" description="Disordered" evidence="6">
    <location>
        <begin position="605"/>
        <end position="624"/>
    </location>
</feature>
<dbReference type="GO" id="GO:0000422">
    <property type="term" value="P:autophagy of mitochondrion"/>
    <property type="evidence" value="ECO:0007669"/>
    <property type="project" value="TreeGrafter"/>
</dbReference>
<dbReference type="Gene3D" id="3.30.200.20">
    <property type="entry name" value="Phosphorylase Kinase, domain 1"/>
    <property type="match status" value="1"/>
</dbReference>
<dbReference type="Pfam" id="PF00069">
    <property type="entry name" value="Pkinase"/>
    <property type="match status" value="1"/>
</dbReference>
<proteinExistence type="predicted"/>
<dbReference type="Gene3D" id="1.10.510.10">
    <property type="entry name" value="Transferase(Phosphotransferase) domain 1"/>
    <property type="match status" value="1"/>
</dbReference>
<evidence type="ECO:0000313" key="9">
    <source>
        <dbReference type="Proteomes" id="UP000440578"/>
    </source>
</evidence>
<dbReference type="FunFam" id="1.10.510.10:FF:000493">
    <property type="entry name" value="serine/threonine-protein kinase unc-51 isoform X2"/>
    <property type="match status" value="1"/>
</dbReference>
<dbReference type="InterPro" id="IPR017441">
    <property type="entry name" value="Protein_kinase_ATP_BS"/>
</dbReference>